<dbReference type="InterPro" id="IPR002744">
    <property type="entry name" value="MIP18-like"/>
</dbReference>
<evidence type="ECO:0000313" key="2">
    <source>
        <dbReference type="EMBL" id="RHX84750.1"/>
    </source>
</evidence>
<dbReference type="OrthoDB" id="9805360at2"/>
<dbReference type="AlphaFoldDB" id="A0A396YV56"/>
<dbReference type="Pfam" id="PF01883">
    <property type="entry name" value="FeS_assembly_P"/>
    <property type="match status" value="1"/>
</dbReference>
<dbReference type="SUPFAM" id="SSF117916">
    <property type="entry name" value="Fe-S cluster assembly (FSCA) domain-like"/>
    <property type="match status" value="1"/>
</dbReference>
<protein>
    <submittedName>
        <fullName evidence="2">Metal-sulfur cluster biosynthetic enzyme</fullName>
    </submittedName>
</protein>
<dbReference type="InterPro" id="IPR052339">
    <property type="entry name" value="Fe-S_Maturation_MIP18"/>
</dbReference>
<reference evidence="3" key="1">
    <citation type="submission" date="2018-05" db="EMBL/GenBank/DDBJ databases">
        <title>Leptospira yasudae sp. nov. and Leptospira stimsonii sp. nov., two pathogenic species of the genus Leptospira isolated from environmental sources.</title>
        <authorList>
            <person name="Casanovas-Massana A."/>
            <person name="Hamond C."/>
            <person name="Santos L.A."/>
            <person name="Hacker K.P."/>
            <person name="Balassiano I."/>
            <person name="Medeiros M.A."/>
            <person name="Reis M.G."/>
            <person name="Ko A.I."/>
            <person name="Wunder E.A."/>
        </authorList>
    </citation>
    <scope>NUCLEOTIDE SEQUENCE [LARGE SCALE GENOMIC DNA]</scope>
    <source>
        <strain evidence="3">Yale</strain>
    </source>
</reference>
<evidence type="ECO:0000259" key="1">
    <source>
        <dbReference type="Pfam" id="PF01883"/>
    </source>
</evidence>
<sequence>MDLFNPKERQIYEELKHVIEPKIKMSVIDLGLVYNIKVEKYSAKIEITLPSLASPFGEYLQEEIRNRILLISGIKIVQTQVVWFPRWNFDLMAGENSKNKLGIYY</sequence>
<feature type="domain" description="MIP18 family-like" evidence="1">
    <location>
        <begin position="8"/>
        <end position="75"/>
    </location>
</feature>
<dbReference type="PANTHER" id="PTHR42831">
    <property type="entry name" value="FE-S PROTEIN MATURATION AUXILIARY FACTOR YITW"/>
    <property type="match status" value="1"/>
</dbReference>
<dbReference type="Proteomes" id="UP000265798">
    <property type="component" value="Unassembled WGS sequence"/>
</dbReference>
<accession>A0A396YV56</accession>
<dbReference type="Gene3D" id="3.30.300.130">
    <property type="entry name" value="Fe-S cluster assembly (FSCA)"/>
    <property type="match status" value="1"/>
</dbReference>
<comment type="caution">
    <text evidence="2">The sequence shown here is derived from an EMBL/GenBank/DDBJ whole genome shotgun (WGS) entry which is preliminary data.</text>
</comment>
<proteinExistence type="predicted"/>
<organism evidence="2 3">
    <name type="scientific">Leptospira stimsonii</name>
    <dbReference type="NCBI Taxonomy" id="2202203"/>
    <lineage>
        <taxon>Bacteria</taxon>
        <taxon>Pseudomonadati</taxon>
        <taxon>Spirochaetota</taxon>
        <taxon>Spirochaetia</taxon>
        <taxon>Leptospirales</taxon>
        <taxon>Leptospiraceae</taxon>
        <taxon>Leptospira</taxon>
    </lineage>
</organism>
<evidence type="ECO:0000313" key="3">
    <source>
        <dbReference type="Proteomes" id="UP000265798"/>
    </source>
</evidence>
<dbReference type="PANTHER" id="PTHR42831:SF1">
    <property type="entry name" value="FE-S PROTEIN MATURATION AUXILIARY FACTOR YITW"/>
    <property type="match status" value="1"/>
</dbReference>
<dbReference type="InterPro" id="IPR034904">
    <property type="entry name" value="FSCA_dom_sf"/>
</dbReference>
<dbReference type="EMBL" id="QHCT01000011">
    <property type="protein sequence ID" value="RHX84750.1"/>
    <property type="molecule type" value="Genomic_DNA"/>
</dbReference>
<name>A0A396YV56_9LEPT</name>
<gene>
    <name evidence="2" type="ORF">DLM75_22315</name>
</gene>
<dbReference type="RefSeq" id="WP_118970719.1">
    <property type="nucleotide sequence ID" value="NZ_QHCT01000011.1"/>
</dbReference>